<feature type="transmembrane region" description="Helical" evidence="17">
    <location>
        <begin position="18"/>
        <end position="34"/>
    </location>
</feature>
<dbReference type="InterPro" id="IPR005467">
    <property type="entry name" value="His_kinase_dom"/>
</dbReference>
<dbReference type="InterPro" id="IPR011712">
    <property type="entry name" value="Sig_transdc_His_kin_sub3_dim/P"/>
</dbReference>
<comment type="function">
    <text evidence="14">Member of the two-component regulatory system NreB/NreC involved in the control of dissimilatory nitrate/nitrite reduction in response to oxygen. NreB functions as a direct oxygen sensor histidine kinase which is autophosphorylated, in the absence of oxygen, probably at the conserved histidine residue, and transfers its phosphate group probably to a conserved aspartate residue of NreC. NreB/NreC activates the expression of the nitrate (narGHJI) and nitrite (nir) reductase operons, as well as the putative nitrate transporter gene narT.</text>
</comment>
<keyword evidence="6" id="KW-0004">4Fe-4S</keyword>
<dbReference type="InterPro" id="IPR050482">
    <property type="entry name" value="Sensor_HK_TwoCompSys"/>
</dbReference>
<keyword evidence="12" id="KW-0902">Two-component regulatory system</keyword>
<comment type="subcellular location">
    <subcellularLocation>
        <location evidence="3">Cytoplasm</location>
    </subcellularLocation>
</comment>
<keyword evidence="13" id="KW-0411">Iron-sulfur</keyword>
<comment type="catalytic activity">
    <reaction evidence="1">
        <text>ATP + protein L-histidine = ADP + protein N-phospho-L-histidine.</text>
        <dbReference type="EC" id="2.7.13.3"/>
    </reaction>
</comment>
<dbReference type="RefSeq" id="WP_193124082.1">
    <property type="nucleotide sequence ID" value="NZ_JADBGI010000025.1"/>
</dbReference>
<evidence type="ECO:0000256" key="16">
    <source>
        <dbReference type="SAM" id="MobiDB-lite"/>
    </source>
</evidence>
<keyword evidence="17" id="KW-0472">Membrane</keyword>
<comment type="cofactor">
    <cofactor evidence="2">
        <name>[4Fe-4S] cluster</name>
        <dbReference type="ChEBI" id="CHEBI:49883"/>
    </cofactor>
</comment>
<keyword evidence="8" id="KW-0808">Transferase</keyword>
<keyword evidence="11" id="KW-0408">Iron</keyword>
<dbReference type="EMBL" id="JADBGI010000025">
    <property type="protein sequence ID" value="MBE3001488.1"/>
    <property type="molecule type" value="Genomic_DNA"/>
</dbReference>
<feature type="region of interest" description="Disordered" evidence="16">
    <location>
        <begin position="392"/>
        <end position="450"/>
    </location>
</feature>
<dbReference type="Pfam" id="PF07730">
    <property type="entry name" value="HisKA_3"/>
    <property type="match status" value="1"/>
</dbReference>
<evidence type="ECO:0000313" key="20">
    <source>
        <dbReference type="Proteomes" id="UP000806528"/>
    </source>
</evidence>
<dbReference type="Proteomes" id="UP000806528">
    <property type="component" value="Unassembled WGS sequence"/>
</dbReference>
<accession>A0ABR9PCC8</accession>
<keyword evidence="7" id="KW-0963">Cytoplasm</keyword>
<feature type="transmembrane region" description="Helical" evidence="17">
    <location>
        <begin position="144"/>
        <end position="161"/>
    </location>
</feature>
<dbReference type="CDD" id="cd16917">
    <property type="entry name" value="HATPase_UhpB-NarQ-NarX-like"/>
    <property type="match status" value="1"/>
</dbReference>
<evidence type="ECO:0000256" key="13">
    <source>
        <dbReference type="ARBA" id="ARBA00023014"/>
    </source>
</evidence>
<name>A0ABR9PCC8_9ACTN</name>
<evidence type="ECO:0000256" key="11">
    <source>
        <dbReference type="ARBA" id="ARBA00023004"/>
    </source>
</evidence>
<keyword evidence="17" id="KW-1133">Transmembrane helix</keyword>
<evidence type="ECO:0000256" key="6">
    <source>
        <dbReference type="ARBA" id="ARBA00022485"/>
    </source>
</evidence>
<dbReference type="Pfam" id="PF02518">
    <property type="entry name" value="HATPase_c"/>
    <property type="match status" value="1"/>
</dbReference>
<dbReference type="EC" id="2.7.13.3" evidence="4"/>
<evidence type="ECO:0000256" key="2">
    <source>
        <dbReference type="ARBA" id="ARBA00001966"/>
    </source>
</evidence>
<evidence type="ECO:0000256" key="10">
    <source>
        <dbReference type="ARBA" id="ARBA00022777"/>
    </source>
</evidence>
<dbReference type="InterPro" id="IPR003594">
    <property type="entry name" value="HATPase_dom"/>
</dbReference>
<keyword evidence="9" id="KW-0479">Metal-binding</keyword>
<evidence type="ECO:0000256" key="9">
    <source>
        <dbReference type="ARBA" id="ARBA00022723"/>
    </source>
</evidence>
<feature type="domain" description="Histidine kinase" evidence="18">
    <location>
        <begin position="307"/>
        <end position="395"/>
    </location>
</feature>
<dbReference type="SMART" id="SM00387">
    <property type="entry name" value="HATPase_c"/>
    <property type="match status" value="1"/>
</dbReference>
<evidence type="ECO:0000256" key="7">
    <source>
        <dbReference type="ARBA" id="ARBA00022490"/>
    </source>
</evidence>
<gene>
    <name evidence="19" type="ORF">IDM40_22745</name>
</gene>
<evidence type="ECO:0000259" key="18">
    <source>
        <dbReference type="PROSITE" id="PS50109"/>
    </source>
</evidence>
<evidence type="ECO:0000256" key="14">
    <source>
        <dbReference type="ARBA" id="ARBA00024827"/>
    </source>
</evidence>
<dbReference type="InterPro" id="IPR036890">
    <property type="entry name" value="HATPase_C_sf"/>
</dbReference>
<evidence type="ECO:0000256" key="4">
    <source>
        <dbReference type="ARBA" id="ARBA00012438"/>
    </source>
</evidence>
<comment type="caution">
    <text evidence="19">The sequence shown here is derived from an EMBL/GenBank/DDBJ whole genome shotgun (WGS) entry which is preliminary data.</text>
</comment>
<evidence type="ECO:0000256" key="12">
    <source>
        <dbReference type="ARBA" id="ARBA00023012"/>
    </source>
</evidence>
<evidence type="ECO:0000256" key="3">
    <source>
        <dbReference type="ARBA" id="ARBA00004496"/>
    </source>
</evidence>
<protein>
    <recommendedName>
        <fullName evidence="5">Oxygen sensor histidine kinase NreB</fullName>
        <ecNumber evidence="4">2.7.13.3</ecNumber>
    </recommendedName>
    <alternativeName>
        <fullName evidence="15">Nitrogen regulation protein B</fullName>
    </alternativeName>
</protein>
<dbReference type="InterPro" id="IPR004358">
    <property type="entry name" value="Sig_transdc_His_kin-like_C"/>
</dbReference>
<evidence type="ECO:0000256" key="8">
    <source>
        <dbReference type="ARBA" id="ARBA00022679"/>
    </source>
</evidence>
<proteinExistence type="predicted"/>
<dbReference type="SUPFAM" id="SSF55874">
    <property type="entry name" value="ATPase domain of HSP90 chaperone/DNA topoisomerase II/histidine kinase"/>
    <property type="match status" value="1"/>
</dbReference>
<keyword evidence="20" id="KW-1185">Reference proteome</keyword>
<organism evidence="19 20">
    <name type="scientific">Nocardiopsis coralli</name>
    <dbReference type="NCBI Taxonomy" id="2772213"/>
    <lineage>
        <taxon>Bacteria</taxon>
        <taxon>Bacillati</taxon>
        <taxon>Actinomycetota</taxon>
        <taxon>Actinomycetes</taxon>
        <taxon>Streptosporangiales</taxon>
        <taxon>Nocardiopsidaceae</taxon>
        <taxon>Nocardiopsis</taxon>
    </lineage>
</organism>
<dbReference type="PROSITE" id="PS50109">
    <property type="entry name" value="HIS_KIN"/>
    <property type="match status" value="1"/>
</dbReference>
<evidence type="ECO:0000313" key="19">
    <source>
        <dbReference type="EMBL" id="MBE3001488.1"/>
    </source>
</evidence>
<dbReference type="PRINTS" id="PR00344">
    <property type="entry name" value="BCTRLSENSOR"/>
</dbReference>
<feature type="transmembrane region" description="Helical" evidence="17">
    <location>
        <begin position="97"/>
        <end position="124"/>
    </location>
</feature>
<keyword evidence="10 19" id="KW-0418">Kinase</keyword>
<feature type="transmembrane region" description="Helical" evidence="17">
    <location>
        <begin position="41"/>
        <end position="59"/>
    </location>
</feature>
<evidence type="ECO:0000256" key="15">
    <source>
        <dbReference type="ARBA" id="ARBA00030800"/>
    </source>
</evidence>
<keyword evidence="17" id="KW-0812">Transmembrane</keyword>
<dbReference type="Gene3D" id="3.30.565.10">
    <property type="entry name" value="Histidine kinase-like ATPase, C-terminal domain"/>
    <property type="match status" value="1"/>
</dbReference>
<dbReference type="PANTHER" id="PTHR24421">
    <property type="entry name" value="NITRATE/NITRITE SENSOR PROTEIN NARX-RELATED"/>
    <property type="match status" value="1"/>
</dbReference>
<evidence type="ECO:0000256" key="5">
    <source>
        <dbReference type="ARBA" id="ARBA00017322"/>
    </source>
</evidence>
<reference evidence="19 20" key="1">
    <citation type="submission" date="2020-09" db="EMBL/GenBank/DDBJ databases">
        <title>Diversity and distribution of actinomycetes associated with coral in the coast of Hainan.</title>
        <authorList>
            <person name="Li F."/>
        </authorList>
    </citation>
    <scope>NUCLEOTIDE SEQUENCE [LARGE SCALE GENOMIC DNA]</scope>
    <source>
        <strain evidence="19 20">HNM0947</strain>
    </source>
</reference>
<dbReference type="PIRSF" id="PIRSF037434">
    <property type="entry name" value="STHK_ChrS"/>
    <property type="match status" value="1"/>
</dbReference>
<dbReference type="PANTHER" id="PTHR24421:SF62">
    <property type="entry name" value="SENSORY TRANSDUCTION HISTIDINE KINASE"/>
    <property type="match status" value="1"/>
</dbReference>
<dbReference type="InterPro" id="IPR017205">
    <property type="entry name" value="Sig_transdc_His_kinase_ChrS"/>
</dbReference>
<evidence type="ECO:0000256" key="1">
    <source>
        <dbReference type="ARBA" id="ARBA00000085"/>
    </source>
</evidence>
<sequence>MRESGEVHAWEIGRGWDLYYTGVITALLVFNALTTEPGPRLWIATALGATLLPLYWFAAHRLNRNDEHGTPPTRVFVLVVAAICSTIIVLSDNMGFAVLALSPLCFMTGGAVYGALALAIMLVAPSVVQGVAEGAPPAQLMPGVAANLMIAGFGFWLARWYEKVVEQSWERAELIEQLRESRAEATRLSEQAGAMAEREHLAREMHDTLAQGFTSIITLTQAVESEMGSDPAAARRHLALMRETATDNLAETRAMVAARGPVPLEEDDLEAALARLAERSGSELGITICTEVVGSGLPLPGDAQVCLLRTAQEALANVRKHSGAGSARVRLAHTDVGVSLTVRDDGRGFDPGNGNGHGNGLANMRRRALDLNGVLDVESDPGQGTTVRLSLATEDPEDAEPASDSGTAGAAGRHNDEGTQTETAAGAPRHGTEETMDGTRPLTPRPGETP</sequence>
<evidence type="ECO:0000256" key="17">
    <source>
        <dbReference type="SAM" id="Phobius"/>
    </source>
</evidence>
<dbReference type="GO" id="GO:0016301">
    <property type="term" value="F:kinase activity"/>
    <property type="evidence" value="ECO:0007669"/>
    <property type="project" value="UniProtKB-KW"/>
</dbReference>
<feature type="transmembrane region" description="Helical" evidence="17">
    <location>
        <begin position="71"/>
        <end position="90"/>
    </location>
</feature>
<dbReference type="Gene3D" id="1.20.5.1930">
    <property type="match status" value="1"/>
</dbReference>